<dbReference type="Gene3D" id="2.120.10.80">
    <property type="entry name" value="Kelch-type beta propeller"/>
    <property type="match status" value="1"/>
</dbReference>
<proteinExistence type="predicted"/>
<dbReference type="SUPFAM" id="SSF117281">
    <property type="entry name" value="Kelch motif"/>
    <property type="match status" value="1"/>
</dbReference>
<keyword evidence="3" id="KW-1185">Reference proteome</keyword>
<feature type="compositionally biased region" description="Low complexity" evidence="1">
    <location>
        <begin position="9"/>
        <end position="22"/>
    </location>
</feature>
<dbReference type="EMBL" id="CAUOFW020009246">
    <property type="protein sequence ID" value="CAK9185243.1"/>
    <property type="molecule type" value="Genomic_DNA"/>
</dbReference>
<feature type="region of interest" description="Disordered" evidence="1">
    <location>
        <begin position="1"/>
        <end position="23"/>
    </location>
</feature>
<protein>
    <recommendedName>
        <fullName evidence="4">F-box/kelch-repeat protein SKIP25</fullName>
    </recommendedName>
</protein>
<sequence>MRSATSKITTPTTTTTTTTTTTAMNTSPKRCKYQYCATAAADDSHKLTDSNNESTLLPGLPNHLAQLCLCSLHPSLLHRVCRSWRRFIYSPSFPPFFSLYTLLSSKSPLPEPKNQDQDQNQLNPFQFFSLDPISSTWRRLPFPPSDPLLHLLHRHPSFISRTIPIQSLTVSGRLVLIAATGHQFLPALSHPLAFDPISSQWFFGPPLPTPRRWCAVGSAGGSVYVASGIGSHYDSDVARSVEKWDMKKKKIEWNWEKMASLKDGRFSREAVEAVEYRGKLCMVNVKGHAVKQGAVYDMEKNRWENMPEGMIGGWNGPAAMGGEDRLYVVDEANGVLSKYDSENDSWEEVVDSPEILRGAQHITAGGGRVCVVCGGGERIAVVDVVATPPRIWVVNPPEGREVVAVHILPRMNLPEW</sequence>
<dbReference type="InterPro" id="IPR015915">
    <property type="entry name" value="Kelch-typ_b-propeller"/>
</dbReference>
<evidence type="ECO:0008006" key="4">
    <source>
        <dbReference type="Google" id="ProtNLM"/>
    </source>
</evidence>
<reference evidence="2 3" key="1">
    <citation type="submission" date="2024-02" db="EMBL/GenBank/DDBJ databases">
        <authorList>
            <person name="Vignale AGUSTIN F."/>
            <person name="Sosa J E."/>
            <person name="Modenutti C."/>
        </authorList>
    </citation>
    <scope>NUCLEOTIDE SEQUENCE [LARGE SCALE GENOMIC DNA]</scope>
</reference>
<dbReference type="AlphaFoldDB" id="A0ABC8UW01"/>
<comment type="caution">
    <text evidence="2">The sequence shown here is derived from an EMBL/GenBank/DDBJ whole genome shotgun (WGS) entry which is preliminary data.</text>
</comment>
<dbReference type="PANTHER" id="PTHR47590">
    <property type="entry name" value="F-BOX/KELCH-REPEAT PROTEIN SKIP25"/>
    <property type="match status" value="1"/>
</dbReference>
<organism evidence="2 3">
    <name type="scientific">Ilex paraguariensis</name>
    <name type="common">yerba mate</name>
    <dbReference type="NCBI Taxonomy" id="185542"/>
    <lineage>
        <taxon>Eukaryota</taxon>
        <taxon>Viridiplantae</taxon>
        <taxon>Streptophyta</taxon>
        <taxon>Embryophyta</taxon>
        <taxon>Tracheophyta</taxon>
        <taxon>Spermatophyta</taxon>
        <taxon>Magnoliopsida</taxon>
        <taxon>eudicotyledons</taxon>
        <taxon>Gunneridae</taxon>
        <taxon>Pentapetalae</taxon>
        <taxon>asterids</taxon>
        <taxon>campanulids</taxon>
        <taxon>Aquifoliales</taxon>
        <taxon>Aquifoliaceae</taxon>
        <taxon>Ilex</taxon>
    </lineage>
</organism>
<accession>A0ABC8UW01</accession>
<dbReference type="Proteomes" id="UP001642360">
    <property type="component" value="Unassembled WGS sequence"/>
</dbReference>
<evidence type="ECO:0000256" key="1">
    <source>
        <dbReference type="SAM" id="MobiDB-lite"/>
    </source>
</evidence>
<evidence type="ECO:0000313" key="2">
    <source>
        <dbReference type="EMBL" id="CAK9185243.1"/>
    </source>
</evidence>
<name>A0ABC8UW01_9AQUA</name>
<gene>
    <name evidence="2" type="ORF">ILEXP_LOCUS55625</name>
</gene>
<dbReference type="PANTHER" id="PTHR47590:SF7">
    <property type="entry name" value="OS06G0711700 PROTEIN"/>
    <property type="match status" value="1"/>
</dbReference>
<evidence type="ECO:0000313" key="3">
    <source>
        <dbReference type="Proteomes" id="UP001642360"/>
    </source>
</evidence>